<keyword evidence="2" id="KW-1185">Reference proteome</keyword>
<organism evidence="1 2">
    <name type="scientific">Limosilactobacillus gastricus DSM 16045</name>
    <dbReference type="NCBI Taxonomy" id="1423749"/>
    <lineage>
        <taxon>Bacteria</taxon>
        <taxon>Bacillati</taxon>
        <taxon>Bacillota</taxon>
        <taxon>Bacilli</taxon>
        <taxon>Lactobacillales</taxon>
        <taxon>Lactobacillaceae</taxon>
        <taxon>Limosilactobacillus</taxon>
    </lineage>
</organism>
<sequence length="95" mass="11219">MLTPREVQNTRQELQENFRRLGYDLDRVSQEAELSKAAIQAVLTMDHPQPGDVWQVRDYLEDMLVQSGRAVYPWSKLANHSANRWFAYRTPWRGK</sequence>
<dbReference type="Pfam" id="PF10078">
    <property type="entry name" value="DUF2316"/>
    <property type="match status" value="1"/>
</dbReference>
<comment type="caution">
    <text evidence="1">The sequence shown here is derived from an EMBL/GenBank/DDBJ whole genome shotgun (WGS) entry which is preliminary data.</text>
</comment>
<accession>A0A0R1VD73</accession>
<reference evidence="1 2" key="1">
    <citation type="journal article" date="2015" name="Genome Announc.">
        <title>Expanding the biotechnology potential of lactobacilli through comparative genomics of 213 strains and associated genera.</title>
        <authorList>
            <person name="Sun Z."/>
            <person name="Harris H.M."/>
            <person name="McCann A."/>
            <person name="Guo C."/>
            <person name="Argimon S."/>
            <person name="Zhang W."/>
            <person name="Yang X."/>
            <person name="Jeffery I.B."/>
            <person name="Cooney J.C."/>
            <person name="Kagawa T.F."/>
            <person name="Liu W."/>
            <person name="Song Y."/>
            <person name="Salvetti E."/>
            <person name="Wrobel A."/>
            <person name="Rasinkangas P."/>
            <person name="Parkhill J."/>
            <person name="Rea M.C."/>
            <person name="O'Sullivan O."/>
            <person name="Ritari J."/>
            <person name="Douillard F.P."/>
            <person name="Paul Ross R."/>
            <person name="Yang R."/>
            <person name="Briner A.E."/>
            <person name="Felis G.E."/>
            <person name="de Vos W.M."/>
            <person name="Barrangou R."/>
            <person name="Klaenhammer T.R."/>
            <person name="Caufield P.W."/>
            <person name="Cui Y."/>
            <person name="Zhang H."/>
            <person name="O'Toole P.W."/>
        </authorList>
    </citation>
    <scope>NUCLEOTIDE SEQUENCE [LARGE SCALE GENOMIC DNA]</scope>
    <source>
        <strain evidence="1 2">DSM 16045</strain>
    </source>
</reference>
<proteinExistence type="predicted"/>
<dbReference type="PATRIC" id="fig|1423749.3.peg.734"/>
<dbReference type="InterPro" id="IPR018757">
    <property type="entry name" value="DUF2316"/>
</dbReference>
<dbReference type="Proteomes" id="UP000051739">
    <property type="component" value="Unassembled WGS sequence"/>
</dbReference>
<evidence type="ECO:0000313" key="1">
    <source>
        <dbReference type="EMBL" id="KRM03410.1"/>
    </source>
</evidence>
<dbReference type="EMBL" id="AZFN01000002">
    <property type="protein sequence ID" value="KRM03410.1"/>
    <property type="molecule type" value="Genomic_DNA"/>
</dbReference>
<dbReference type="RefSeq" id="WP_056936616.1">
    <property type="nucleotide sequence ID" value="NZ_AZFN01000002.1"/>
</dbReference>
<name>A0A0R1VD73_9LACO</name>
<gene>
    <name evidence="1" type="ORF">FC60_GL000730</name>
</gene>
<protein>
    <recommendedName>
        <fullName evidence="3">DUF2316 family protein</fullName>
    </recommendedName>
</protein>
<dbReference type="AlphaFoldDB" id="A0A0R1VD73"/>
<evidence type="ECO:0000313" key="2">
    <source>
        <dbReference type="Proteomes" id="UP000051739"/>
    </source>
</evidence>
<evidence type="ECO:0008006" key="3">
    <source>
        <dbReference type="Google" id="ProtNLM"/>
    </source>
</evidence>